<dbReference type="InterPro" id="IPR001737">
    <property type="entry name" value="KsgA/Erm"/>
</dbReference>
<dbReference type="InterPro" id="IPR023165">
    <property type="entry name" value="rRNA_Ade_diMease-like_C"/>
</dbReference>
<evidence type="ECO:0000259" key="9">
    <source>
        <dbReference type="SMART" id="SM00650"/>
    </source>
</evidence>
<comment type="similarity">
    <text evidence="7">Belongs to the class I-like SAM-binding methyltransferase superfamily. rRNA adenine N(6)-methyltransferase family. RsmA subfamily.</text>
</comment>
<evidence type="ECO:0000256" key="5">
    <source>
        <dbReference type="ARBA" id="ARBA00022691"/>
    </source>
</evidence>
<dbReference type="HAMAP" id="MF_00607">
    <property type="entry name" value="16SrRNA_methyltr_A"/>
    <property type="match status" value="1"/>
</dbReference>
<dbReference type="Gene3D" id="1.10.8.100">
    <property type="entry name" value="Ribosomal RNA adenine dimethylase-like, domain 2"/>
    <property type="match status" value="1"/>
</dbReference>
<feature type="binding site" evidence="7 8">
    <location>
        <position position="121"/>
    </location>
    <ligand>
        <name>S-adenosyl-L-methionine</name>
        <dbReference type="ChEBI" id="CHEBI:59789"/>
    </ligand>
</feature>
<dbReference type="InterPro" id="IPR020598">
    <property type="entry name" value="rRNA_Ade_methylase_Trfase_N"/>
</dbReference>
<evidence type="ECO:0000256" key="2">
    <source>
        <dbReference type="ARBA" id="ARBA00022552"/>
    </source>
</evidence>
<comment type="caution">
    <text evidence="10">The sequence shown here is derived from an EMBL/GenBank/DDBJ whole genome shotgun (WGS) entry which is preliminary data.</text>
</comment>
<dbReference type="InterPro" id="IPR029063">
    <property type="entry name" value="SAM-dependent_MTases_sf"/>
</dbReference>
<dbReference type="InterPro" id="IPR020596">
    <property type="entry name" value="rRNA_Ade_Mease_Trfase_CS"/>
</dbReference>
<dbReference type="PANTHER" id="PTHR11727:SF7">
    <property type="entry name" value="DIMETHYLADENOSINE TRANSFERASE-RELATED"/>
    <property type="match status" value="1"/>
</dbReference>
<dbReference type="SMART" id="SM00650">
    <property type="entry name" value="rADc"/>
    <property type="match status" value="1"/>
</dbReference>
<evidence type="ECO:0000256" key="4">
    <source>
        <dbReference type="ARBA" id="ARBA00022679"/>
    </source>
</evidence>
<comment type="subcellular location">
    <subcellularLocation>
        <location evidence="7">Cytoplasm</location>
    </subcellularLocation>
</comment>
<dbReference type="AlphaFoldDB" id="A0A2H0TU13"/>
<comment type="catalytic activity">
    <reaction evidence="7">
        <text>adenosine(1518)/adenosine(1519) in 16S rRNA + 4 S-adenosyl-L-methionine = N(6)-dimethyladenosine(1518)/N(6)-dimethyladenosine(1519) in 16S rRNA + 4 S-adenosyl-L-homocysteine + 4 H(+)</text>
        <dbReference type="Rhea" id="RHEA:19609"/>
        <dbReference type="Rhea" id="RHEA-COMP:10232"/>
        <dbReference type="Rhea" id="RHEA-COMP:10233"/>
        <dbReference type="ChEBI" id="CHEBI:15378"/>
        <dbReference type="ChEBI" id="CHEBI:57856"/>
        <dbReference type="ChEBI" id="CHEBI:59789"/>
        <dbReference type="ChEBI" id="CHEBI:74411"/>
        <dbReference type="ChEBI" id="CHEBI:74493"/>
        <dbReference type="EC" id="2.1.1.182"/>
    </reaction>
</comment>
<dbReference type="EMBL" id="PFCB01000001">
    <property type="protein sequence ID" value="PIR74897.1"/>
    <property type="molecule type" value="Genomic_DNA"/>
</dbReference>
<dbReference type="EC" id="2.1.1.182" evidence="7"/>
<protein>
    <recommendedName>
        <fullName evidence="7">Ribosomal RNA small subunit methyltransferase A</fullName>
        <ecNumber evidence="7">2.1.1.182</ecNumber>
    </recommendedName>
    <alternativeName>
        <fullName evidence="7">16S rRNA (adenine(1518)-N(6)/adenine(1519)-N(6))-dimethyltransferase</fullName>
    </alternativeName>
    <alternativeName>
        <fullName evidence="7">16S rRNA dimethyladenosine transferase</fullName>
    </alternativeName>
    <alternativeName>
        <fullName evidence="7">16S rRNA dimethylase</fullName>
    </alternativeName>
    <alternativeName>
        <fullName evidence="7">S-adenosylmethionine-6-N', N'-adenosyl(rRNA) dimethyltransferase</fullName>
    </alternativeName>
</protein>
<feature type="binding site" evidence="7 8">
    <location>
        <position position="29"/>
    </location>
    <ligand>
        <name>S-adenosyl-L-methionine</name>
        <dbReference type="ChEBI" id="CHEBI:59789"/>
    </ligand>
</feature>
<evidence type="ECO:0000313" key="11">
    <source>
        <dbReference type="Proteomes" id="UP000230154"/>
    </source>
</evidence>
<dbReference type="PROSITE" id="PS51689">
    <property type="entry name" value="SAM_RNA_A_N6_MT"/>
    <property type="match status" value="1"/>
</dbReference>
<keyword evidence="2 7" id="KW-0698">rRNA processing</keyword>
<evidence type="ECO:0000256" key="7">
    <source>
        <dbReference type="HAMAP-Rule" id="MF_00607"/>
    </source>
</evidence>
<sequence length="306" mass="34315">MDLTNLNDLKSLLGKFRIQLSEKLGQNFLVDREVLEKIVASGELKKNDMVLEIGAGVGTLTLELSKIAGRVVAFEKDRKLLQSLELVLRKFKNVEVLIEDFLEFDLQNHLPPTTHYKLISNIPYYITGQILRKIFSAKEKPSLVVLLVQKEVAERIVAKPGNLNMLALSVQFYGNPKIISVVSKESFYPAPDVDSAILKIKVFNKPKIGAGSVRVSSAKNGTITTSEGSISNGVNEKNFFRLARVGFASKRKTILNNISSGLKIEKVKTKKILEKAGIDPKFRPQELSFYDWERLLNEINKNEKQG</sequence>
<dbReference type="GO" id="GO:0003723">
    <property type="term" value="F:RNA binding"/>
    <property type="evidence" value="ECO:0007669"/>
    <property type="project" value="UniProtKB-UniRule"/>
</dbReference>
<dbReference type="PANTHER" id="PTHR11727">
    <property type="entry name" value="DIMETHYLADENOSINE TRANSFERASE"/>
    <property type="match status" value="1"/>
</dbReference>
<keyword evidence="4 7" id="KW-0808">Transferase</keyword>
<keyword evidence="5 7" id="KW-0949">S-adenosyl-L-methionine</keyword>
<proteinExistence type="inferred from homology"/>
<feature type="binding site" evidence="7 8">
    <location>
        <position position="100"/>
    </location>
    <ligand>
        <name>S-adenosyl-L-methionine</name>
        <dbReference type="ChEBI" id="CHEBI:59789"/>
    </ligand>
</feature>
<reference evidence="11" key="1">
    <citation type="submission" date="2017-09" db="EMBL/GenBank/DDBJ databases">
        <title>Depth-based differentiation of microbial function through sediment-hosted aquifers and enrichment of novel symbionts in the deep terrestrial subsurface.</title>
        <authorList>
            <person name="Probst A.J."/>
            <person name="Ladd B."/>
            <person name="Jarett J.K."/>
            <person name="Geller-Mcgrath D.E."/>
            <person name="Sieber C.M.K."/>
            <person name="Emerson J.B."/>
            <person name="Anantharaman K."/>
            <person name="Thomas B.C."/>
            <person name="Malmstrom R."/>
            <person name="Stieglmeier M."/>
            <person name="Klingl A."/>
            <person name="Woyke T."/>
            <person name="Ryan C.M."/>
            <person name="Banfield J.F."/>
        </authorList>
    </citation>
    <scope>NUCLEOTIDE SEQUENCE [LARGE SCALE GENOMIC DNA]</scope>
</reference>
<comment type="function">
    <text evidence="7">Specifically dimethylates two adjacent adenosines (A1518 and A1519) in the loop of a conserved hairpin near the 3'-end of 16S rRNA in the 30S particle. May play a critical role in biogenesis of 30S subunits.</text>
</comment>
<dbReference type="Proteomes" id="UP000230154">
    <property type="component" value="Unassembled WGS sequence"/>
</dbReference>
<dbReference type="CDD" id="cd02440">
    <property type="entry name" value="AdoMet_MTases"/>
    <property type="match status" value="1"/>
</dbReference>
<accession>A0A2H0TU13</accession>
<evidence type="ECO:0000256" key="8">
    <source>
        <dbReference type="PROSITE-ProRule" id="PRU01026"/>
    </source>
</evidence>
<dbReference type="GO" id="GO:0005829">
    <property type="term" value="C:cytosol"/>
    <property type="evidence" value="ECO:0007669"/>
    <property type="project" value="TreeGrafter"/>
</dbReference>
<feature type="binding site" evidence="7 8">
    <location>
        <position position="27"/>
    </location>
    <ligand>
        <name>S-adenosyl-L-methionine</name>
        <dbReference type="ChEBI" id="CHEBI:59789"/>
    </ligand>
</feature>
<dbReference type="GO" id="GO:0052908">
    <property type="term" value="F:16S rRNA (adenine(1518)-N(6)/adenine(1519)-N(6))-dimethyltransferase activity"/>
    <property type="evidence" value="ECO:0007669"/>
    <property type="project" value="UniProtKB-EC"/>
</dbReference>
<organism evidence="10 11">
    <name type="scientific">Candidatus Magasanikbacteria bacterium CG10_big_fil_rev_8_21_14_0_10_47_10</name>
    <dbReference type="NCBI Taxonomy" id="1974652"/>
    <lineage>
        <taxon>Bacteria</taxon>
        <taxon>Candidatus Magasanikiibacteriota</taxon>
    </lineage>
</organism>
<dbReference type="SUPFAM" id="SSF53335">
    <property type="entry name" value="S-adenosyl-L-methionine-dependent methyltransferases"/>
    <property type="match status" value="1"/>
</dbReference>
<evidence type="ECO:0000256" key="6">
    <source>
        <dbReference type="ARBA" id="ARBA00022884"/>
    </source>
</evidence>
<evidence type="ECO:0000256" key="1">
    <source>
        <dbReference type="ARBA" id="ARBA00022490"/>
    </source>
</evidence>
<feature type="binding site" evidence="7 8">
    <location>
        <position position="54"/>
    </location>
    <ligand>
        <name>S-adenosyl-L-methionine</name>
        <dbReference type="ChEBI" id="CHEBI:59789"/>
    </ligand>
</feature>
<dbReference type="Pfam" id="PF00398">
    <property type="entry name" value="RrnaAD"/>
    <property type="match status" value="1"/>
</dbReference>
<dbReference type="Gene3D" id="3.40.50.150">
    <property type="entry name" value="Vaccinia Virus protein VP39"/>
    <property type="match status" value="1"/>
</dbReference>
<feature type="domain" description="Ribosomal RNA adenine methylase transferase N-terminal" evidence="9">
    <location>
        <begin position="34"/>
        <end position="204"/>
    </location>
</feature>
<dbReference type="PROSITE" id="PS01131">
    <property type="entry name" value="RRNA_A_DIMETH"/>
    <property type="match status" value="1"/>
</dbReference>
<evidence type="ECO:0000256" key="3">
    <source>
        <dbReference type="ARBA" id="ARBA00022603"/>
    </source>
</evidence>
<dbReference type="InterPro" id="IPR011530">
    <property type="entry name" value="rRNA_adenine_dimethylase"/>
</dbReference>
<evidence type="ECO:0000313" key="10">
    <source>
        <dbReference type="EMBL" id="PIR74897.1"/>
    </source>
</evidence>
<keyword evidence="6 7" id="KW-0694">RNA-binding</keyword>
<dbReference type="NCBIfam" id="TIGR00755">
    <property type="entry name" value="ksgA"/>
    <property type="match status" value="1"/>
</dbReference>
<keyword evidence="3 7" id="KW-0489">Methyltransferase</keyword>
<gene>
    <name evidence="7 10" type="primary">rsmA</name>
    <name evidence="7" type="synonym">ksgA</name>
    <name evidence="10" type="ORF">COU35_00020</name>
</gene>
<name>A0A2H0TU13_9BACT</name>
<keyword evidence="1 7" id="KW-0963">Cytoplasm</keyword>
<feature type="binding site" evidence="7 8">
    <location>
        <position position="75"/>
    </location>
    <ligand>
        <name>S-adenosyl-L-methionine</name>
        <dbReference type="ChEBI" id="CHEBI:59789"/>
    </ligand>
</feature>